<dbReference type="Pfam" id="PF00626">
    <property type="entry name" value="Gelsolin"/>
    <property type="match status" value="1"/>
</dbReference>
<dbReference type="InterPro" id="IPR007123">
    <property type="entry name" value="Gelsolin-like_dom"/>
</dbReference>
<dbReference type="Gene3D" id="2.60.40.1670">
    <property type="entry name" value="beta-sandwich domain of Sec23/24"/>
    <property type="match status" value="1"/>
</dbReference>
<sequence>EFAYVQVAVLFTSCGGQRRLRIHNLCLPVSADYGHLFRVTDQDALVTYLLKTAVTSLRGKTPKEVRRELSQRCARILVTYREKTGDTANLGQLLLPECLKLLPLYVNCILRHEALSGGPELTVDDRAWQMQLVESCRVDAALELLYPRIFEMSSMSSAGTNADEFTVPTCVRASYENLQSDKAYLIENGLFIFLWVGSTVVQEWITDVFNAPSFTALDSESVRT</sequence>
<protein>
    <submittedName>
        <fullName evidence="4">Gelsolin-like domain-containing protein</fullName>
    </submittedName>
</protein>
<dbReference type="Proteomes" id="UP000095287">
    <property type="component" value="Unplaced"/>
</dbReference>
<evidence type="ECO:0000259" key="1">
    <source>
        <dbReference type="Pfam" id="PF00626"/>
    </source>
</evidence>
<evidence type="ECO:0000313" key="3">
    <source>
        <dbReference type="Proteomes" id="UP000095287"/>
    </source>
</evidence>
<dbReference type="AlphaFoldDB" id="A0A1I8ADC1"/>
<dbReference type="Pfam" id="PF04815">
    <property type="entry name" value="Sec23_helical"/>
    <property type="match status" value="1"/>
</dbReference>
<dbReference type="WBParaSite" id="L893_g444.t1">
    <property type="protein sequence ID" value="L893_g444.t1"/>
    <property type="gene ID" value="L893_g444"/>
</dbReference>
<dbReference type="SUPFAM" id="SSF82754">
    <property type="entry name" value="C-terminal, gelsolin-like domain of Sec23/24"/>
    <property type="match status" value="1"/>
</dbReference>
<dbReference type="GO" id="GO:0008270">
    <property type="term" value="F:zinc ion binding"/>
    <property type="evidence" value="ECO:0007669"/>
    <property type="project" value="TreeGrafter"/>
</dbReference>
<organism evidence="3 4">
    <name type="scientific">Steinernema glaseri</name>
    <dbReference type="NCBI Taxonomy" id="37863"/>
    <lineage>
        <taxon>Eukaryota</taxon>
        <taxon>Metazoa</taxon>
        <taxon>Ecdysozoa</taxon>
        <taxon>Nematoda</taxon>
        <taxon>Chromadorea</taxon>
        <taxon>Rhabditida</taxon>
        <taxon>Tylenchina</taxon>
        <taxon>Panagrolaimomorpha</taxon>
        <taxon>Strongyloidoidea</taxon>
        <taxon>Steinernematidae</taxon>
        <taxon>Steinernema</taxon>
    </lineage>
</organism>
<dbReference type="Gene3D" id="1.20.120.730">
    <property type="entry name" value="Sec23/Sec24 helical domain"/>
    <property type="match status" value="1"/>
</dbReference>
<dbReference type="GO" id="GO:0030127">
    <property type="term" value="C:COPII vesicle coat"/>
    <property type="evidence" value="ECO:0007669"/>
    <property type="project" value="InterPro"/>
</dbReference>
<dbReference type="InterPro" id="IPR036175">
    <property type="entry name" value="Sec23/24_helical_dom_sf"/>
</dbReference>
<dbReference type="InterPro" id="IPR006900">
    <property type="entry name" value="Sec23/24_helical_dom"/>
</dbReference>
<name>A0A1I8ADC1_9BILA</name>
<feature type="domain" description="Gelsolin-like" evidence="1">
    <location>
        <begin position="165"/>
        <end position="218"/>
    </location>
</feature>
<reference evidence="4" key="1">
    <citation type="submission" date="2016-11" db="UniProtKB">
        <authorList>
            <consortium name="WormBaseParasite"/>
        </authorList>
    </citation>
    <scope>IDENTIFICATION</scope>
</reference>
<dbReference type="GO" id="GO:0070971">
    <property type="term" value="C:endoplasmic reticulum exit site"/>
    <property type="evidence" value="ECO:0007669"/>
    <property type="project" value="TreeGrafter"/>
</dbReference>
<evidence type="ECO:0000259" key="2">
    <source>
        <dbReference type="Pfam" id="PF04815"/>
    </source>
</evidence>
<dbReference type="SUPFAM" id="SSF81995">
    <property type="entry name" value="beta-sandwich domain of Sec23/24"/>
    <property type="match status" value="1"/>
</dbReference>
<dbReference type="InterPro" id="IPR036180">
    <property type="entry name" value="Gelsolin-like_dom_sf"/>
</dbReference>
<dbReference type="PANTHER" id="PTHR13803:SF4">
    <property type="entry name" value="SECRETORY 24CD, ISOFORM C"/>
    <property type="match status" value="1"/>
</dbReference>
<dbReference type="GO" id="GO:0090110">
    <property type="term" value="P:COPII-coated vesicle cargo loading"/>
    <property type="evidence" value="ECO:0007669"/>
    <property type="project" value="TreeGrafter"/>
</dbReference>
<dbReference type="SUPFAM" id="SSF81811">
    <property type="entry name" value="Helical domain of Sec23/24"/>
    <property type="match status" value="1"/>
</dbReference>
<keyword evidence="3" id="KW-1185">Reference proteome</keyword>
<dbReference type="InterPro" id="IPR050550">
    <property type="entry name" value="SEC23_SEC24_subfamily"/>
</dbReference>
<accession>A0A1I8ADC1</accession>
<dbReference type="GO" id="GO:0006886">
    <property type="term" value="P:intracellular protein transport"/>
    <property type="evidence" value="ECO:0007669"/>
    <property type="project" value="InterPro"/>
</dbReference>
<dbReference type="GO" id="GO:0000149">
    <property type="term" value="F:SNARE binding"/>
    <property type="evidence" value="ECO:0007669"/>
    <property type="project" value="TreeGrafter"/>
</dbReference>
<dbReference type="PANTHER" id="PTHR13803">
    <property type="entry name" value="SEC24-RELATED PROTEIN"/>
    <property type="match status" value="1"/>
</dbReference>
<feature type="domain" description="Sec23/Sec24 helical" evidence="2">
    <location>
        <begin position="41"/>
        <end position="141"/>
    </location>
</feature>
<proteinExistence type="predicted"/>
<evidence type="ECO:0000313" key="4">
    <source>
        <dbReference type="WBParaSite" id="L893_g444.t1"/>
    </source>
</evidence>